<keyword evidence="3" id="KW-1185">Reference proteome</keyword>
<dbReference type="PIRSF" id="PIRSF004857">
    <property type="entry name" value="Kin_aa_kin"/>
    <property type="match status" value="1"/>
</dbReference>
<organism evidence="2 3">
    <name type="scientific">Dethiosulfatarculus sandiegensis</name>
    <dbReference type="NCBI Taxonomy" id="1429043"/>
    <lineage>
        <taxon>Bacteria</taxon>
        <taxon>Pseudomonadati</taxon>
        <taxon>Thermodesulfobacteriota</taxon>
        <taxon>Desulfarculia</taxon>
        <taxon>Desulfarculales</taxon>
        <taxon>Desulfarculaceae</taxon>
        <taxon>Dethiosulfatarculus</taxon>
    </lineage>
</organism>
<comment type="caution">
    <text evidence="2">The sequence shown here is derived from an EMBL/GenBank/DDBJ whole genome shotgun (WGS) entry which is preliminary data.</text>
</comment>
<dbReference type="InterPro" id="IPR001048">
    <property type="entry name" value="Asp/Glu/Uridylate_kinase"/>
</dbReference>
<name>A0A0D2HNJ4_9BACT</name>
<dbReference type="InParanoid" id="A0A0D2HNJ4"/>
<keyword evidence="2" id="KW-0418">Kinase</keyword>
<proteinExistence type="predicted"/>
<evidence type="ECO:0000313" key="2">
    <source>
        <dbReference type="EMBL" id="KIX12138.1"/>
    </source>
</evidence>
<dbReference type="STRING" id="1429043.X474_20325"/>
<dbReference type="GO" id="GO:0016301">
    <property type="term" value="F:kinase activity"/>
    <property type="evidence" value="ECO:0007669"/>
    <property type="project" value="UniProtKB-KW"/>
</dbReference>
<feature type="domain" description="Aspartate/glutamate/uridylate kinase" evidence="1">
    <location>
        <begin position="16"/>
        <end position="142"/>
    </location>
</feature>
<dbReference type="Pfam" id="PF00696">
    <property type="entry name" value="AA_kinase"/>
    <property type="match status" value="1"/>
</dbReference>
<dbReference type="AlphaFoldDB" id="A0A0D2HNJ4"/>
<gene>
    <name evidence="2" type="ORF">X474_20325</name>
</gene>
<dbReference type="Proteomes" id="UP000032233">
    <property type="component" value="Unassembled WGS sequence"/>
</dbReference>
<dbReference type="EMBL" id="AZAC01000034">
    <property type="protein sequence ID" value="KIX12138.1"/>
    <property type="molecule type" value="Genomic_DNA"/>
</dbReference>
<dbReference type="Gene3D" id="3.40.1160.10">
    <property type="entry name" value="Acetylglutamate kinase-like"/>
    <property type="match status" value="1"/>
</dbReference>
<dbReference type="SUPFAM" id="SSF53633">
    <property type="entry name" value="Carbamate kinase-like"/>
    <property type="match status" value="1"/>
</dbReference>
<evidence type="ECO:0000313" key="3">
    <source>
        <dbReference type="Proteomes" id="UP000032233"/>
    </source>
</evidence>
<sequence length="188" mass="20507">MLVVPGGGLAADLVRDYDRRLGLSDDAAHWMAIMAMDQYGLLLADKIKRGRPVTSLEEAAAVAEEGLLPVMLPYAMLKAEDPLPHSWQVTSDSIAAWIGLRAGVRELVLLKSVDGLYPQEGPFPDPNRKGLLKKITLSQLASWPGVDPILARLLEQNPLGLWIINGARPERLRALFGQGKAKGTRLRA</sequence>
<dbReference type="InterPro" id="IPR011375">
    <property type="entry name" value="MfnE"/>
</dbReference>
<keyword evidence="2" id="KW-0808">Transferase</keyword>
<dbReference type="PATRIC" id="fig|1429043.3.peg.4307"/>
<dbReference type="InterPro" id="IPR036393">
    <property type="entry name" value="AceGlu_kinase-like_sf"/>
</dbReference>
<accession>A0A0D2HNJ4</accession>
<protein>
    <submittedName>
        <fullName evidence="2">Amino acid kinase</fullName>
    </submittedName>
</protein>
<reference evidence="2 3" key="1">
    <citation type="submission" date="2013-11" db="EMBL/GenBank/DDBJ databases">
        <title>Metagenomic analysis of a methanogenic consortium involved in long chain n-alkane degradation.</title>
        <authorList>
            <person name="Davidova I.A."/>
            <person name="Callaghan A.V."/>
            <person name="Wawrik B."/>
            <person name="Pruitt S."/>
            <person name="Marks C."/>
            <person name="Duncan K.E."/>
            <person name="Suflita J.M."/>
        </authorList>
    </citation>
    <scope>NUCLEOTIDE SEQUENCE [LARGE SCALE GENOMIC DNA]</scope>
    <source>
        <strain evidence="2 3">SPR</strain>
    </source>
</reference>
<evidence type="ECO:0000259" key="1">
    <source>
        <dbReference type="Pfam" id="PF00696"/>
    </source>
</evidence>